<protein>
    <submittedName>
        <fullName evidence="6">TetR family transcriptional regulator</fullName>
    </submittedName>
</protein>
<dbReference type="SUPFAM" id="SSF48498">
    <property type="entry name" value="Tetracyclin repressor-like, C-terminal domain"/>
    <property type="match status" value="1"/>
</dbReference>
<feature type="domain" description="HTH tetR-type" evidence="5">
    <location>
        <begin position="9"/>
        <end position="69"/>
    </location>
</feature>
<organism evidence="6 7">
    <name type="scientific">Haloactinospora alba</name>
    <dbReference type="NCBI Taxonomy" id="405555"/>
    <lineage>
        <taxon>Bacteria</taxon>
        <taxon>Bacillati</taxon>
        <taxon>Actinomycetota</taxon>
        <taxon>Actinomycetes</taxon>
        <taxon>Streptosporangiales</taxon>
        <taxon>Nocardiopsidaceae</taxon>
        <taxon>Haloactinospora</taxon>
    </lineage>
</organism>
<dbReference type="Gene3D" id="1.10.357.10">
    <property type="entry name" value="Tetracycline Repressor, domain 2"/>
    <property type="match status" value="1"/>
</dbReference>
<dbReference type="OrthoDB" id="4214267at2"/>
<keyword evidence="3" id="KW-0804">Transcription</keyword>
<evidence type="ECO:0000313" key="6">
    <source>
        <dbReference type="EMBL" id="TQN27619.1"/>
    </source>
</evidence>
<dbReference type="Pfam" id="PF00440">
    <property type="entry name" value="TetR_N"/>
    <property type="match status" value="1"/>
</dbReference>
<dbReference type="AlphaFoldDB" id="A0A543N705"/>
<name>A0A543N705_9ACTN</name>
<dbReference type="PANTHER" id="PTHR47506">
    <property type="entry name" value="TRANSCRIPTIONAL REGULATORY PROTEIN"/>
    <property type="match status" value="1"/>
</dbReference>
<keyword evidence="2 4" id="KW-0238">DNA-binding</keyword>
<dbReference type="InterPro" id="IPR001647">
    <property type="entry name" value="HTH_TetR"/>
</dbReference>
<dbReference type="GO" id="GO:0003677">
    <property type="term" value="F:DNA binding"/>
    <property type="evidence" value="ECO:0007669"/>
    <property type="project" value="UniProtKB-UniRule"/>
</dbReference>
<evidence type="ECO:0000313" key="7">
    <source>
        <dbReference type="Proteomes" id="UP000317422"/>
    </source>
</evidence>
<gene>
    <name evidence="6" type="ORF">FHX37_4343</name>
</gene>
<keyword evidence="1" id="KW-0805">Transcription regulation</keyword>
<dbReference type="SUPFAM" id="SSF46689">
    <property type="entry name" value="Homeodomain-like"/>
    <property type="match status" value="1"/>
</dbReference>
<dbReference type="InterPro" id="IPR036271">
    <property type="entry name" value="Tet_transcr_reg_TetR-rel_C_sf"/>
</dbReference>
<dbReference type="PRINTS" id="PR00455">
    <property type="entry name" value="HTHTETR"/>
</dbReference>
<dbReference type="Proteomes" id="UP000317422">
    <property type="component" value="Unassembled WGS sequence"/>
</dbReference>
<dbReference type="PANTHER" id="PTHR47506:SF3">
    <property type="entry name" value="HTH-TYPE TRANSCRIPTIONAL REGULATOR LMRA"/>
    <property type="match status" value="1"/>
</dbReference>
<dbReference type="InterPro" id="IPR009057">
    <property type="entry name" value="Homeodomain-like_sf"/>
</dbReference>
<comment type="caution">
    <text evidence="6">The sequence shown here is derived from an EMBL/GenBank/DDBJ whole genome shotgun (WGS) entry which is preliminary data.</text>
</comment>
<feature type="DNA-binding region" description="H-T-H motif" evidence="4">
    <location>
        <begin position="32"/>
        <end position="51"/>
    </location>
</feature>
<proteinExistence type="predicted"/>
<accession>A0A543N705</accession>
<sequence>MAPDQQPQPSARERLLAAAGELFYAHGINATGIDAVVARADVALATLYKQFGGKDRLVAAYLEDRDRRWRADWEAAIAAAATPRHRVVALFDALERWWAAEGGYRGCAQVDAAVEITDAEHPALAAITEHKAHLRRRLTELTRAAGAAEPEQAAADIVVIYEGTITALLLRSVPDPLERARRLTGGVLPTDTR</sequence>
<evidence type="ECO:0000259" key="5">
    <source>
        <dbReference type="PROSITE" id="PS50977"/>
    </source>
</evidence>
<keyword evidence="7" id="KW-1185">Reference proteome</keyword>
<evidence type="ECO:0000256" key="1">
    <source>
        <dbReference type="ARBA" id="ARBA00023015"/>
    </source>
</evidence>
<evidence type="ECO:0000256" key="2">
    <source>
        <dbReference type="ARBA" id="ARBA00023125"/>
    </source>
</evidence>
<evidence type="ECO:0000256" key="3">
    <source>
        <dbReference type="ARBA" id="ARBA00023163"/>
    </source>
</evidence>
<evidence type="ECO:0000256" key="4">
    <source>
        <dbReference type="PROSITE-ProRule" id="PRU00335"/>
    </source>
</evidence>
<dbReference type="RefSeq" id="WP_141926052.1">
    <property type="nucleotide sequence ID" value="NZ_VFQC01000003.1"/>
</dbReference>
<reference evidence="6 7" key="1">
    <citation type="submission" date="2019-06" db="EMBL/GenBank/DDBJ databases">
        <title>Sequencing the genomes of 1000 actinobacteria strains.</title>
        <authorList>
            <person name="Klenk H.-P."/>
        </authorList>
    </citation>
    <scope>NUCLEOTIDE SEQUENCE [LARGE SCALE GENOMIC DNA]</scope>
    <source>
        <strain evidence="6 7">DSM 45015</strain>
    </source>
</reference>
<dbReference type="EMBL" id="VFQC01000003">
    <property type="protein sequence ID" value="TQN27619.1"/>
    <property type="molecule type" value="Genomic_DNA"/>
</dbReference>
<dbReference type="PROSITE" id="PS50977">
    <property type="entry name" value="HTH_TETR_2"/>
    <property type="match status" value="1"/>
</dbReference>
<dbReference type="InterPro" id="IPR011075">
    <property type="entry name" value="TetR_C"/>
</dbReference>
<dbReference type="Pfam" id="PF16925">
    <property type="entry name" value="TetR_C_13"/>
    <property type="match status" value="1"/>
</dbReference>